<dbReference type="GO" id="GO:0003677">
    <property type="term" value="F:DNA binding"/>
    <property type="evidence" value="ECO:0007669"/>
    <property type="project" value="InterPro"/>
</dbReference>
<evidence type="ECO:0000259" key="2">
    <source>
        <dbReference type="Pfam" id="PF01610"/>
    </source>
</evidence>
<dbReference type="OrthoDB" id="3238779at2"/>
<gene>
    <name evidence="3" type="ORF">E1288_34270</name>
</gene>
<proteinExistence type="predicted"/>
<evidence type="ECO:0000256" key="1">
    <source>
        <dbReference type="SAM" id="MobiDB-lite"/>
    </source>
</evidence>
<protein>
    <submittedName>
        <fullName evidence="3">Transposase</fullName>
    </submittedName>
</protein>
<dbReference type="EMBL" id="SMKW01000065">
    <property type="protein sequence ID" value="TDD40914.1"/>
    <property type="molecule type" value="Genomic_DNA"/>
</dbReference>
<accession>A0A4R4YAQ4</accession>
<feature type="domain" description="Transposase IS204/IS1001/IS1096/IS1165 DDE" evidence="2">
    <location>
        <begin position="210"/>
        <end position="332"/>
    </location>
</feature>
<sequence>MQSTLDNLLRVSRSSHRRATCGESRMRRSGWGPLEKDPHCGHLAGGPPVPVWNNLSTAVEKVIHRCRSCLQDKPADEIRKLPTPEAGSSEGPLAQRIRQRQPQVQRMIARGWTISAIARELNLDRKTVRRYARGDITSLMNSEVRRRSLIDAFVPYLQQRWSEGCVNAATLYTEIKAQGYRGSAQTVRRHLQHWRIASAPAEAPPTLTPRKVTAWIMRRPEDLDDDERQQLDAVLSRSEEVATTSRLAAEFTLLLRQHRGTELDTWSDQAEASSVREIRSFATTLRRDWDAVVAGLTLPHSNGPTKGNVNRLKLIKRAMFGRANFDLLRRRVLART</sequence>
<organism evidence="3 4">
    <name type="scientific">Saccharopolyspora elongata</name>
    <dbReference type="NCBI Taxonomy" id="2530387"/>
    <lineage>
        <taxon>Bacteria</taxon>
        <taxon>Bacillati</taxon>
        <taxon>Actinomycetota</taxon>
        <taxon>Actinomycetes</taxon>
        <taxon>Pseudonocardiales</taxon>
        <taxon>Pseudonocardiaceae</taxon>
        <taxon>Saccharopolyspora</taxon>
    </lineage>
</organism>
<dbReference type="SUPFAM" id="SSF46894">
    <property type="entry name" value="C-terminal effector domain of the bipartite response regulators"/>
    <property type="match status" value="1"/>
</dbReference>
<dbReference type="Pfam" id="PF01610">
    <property type="entry name" value="DDE_Tnp_ISL3"/>
    <property type="match status" value="1"/>
</dbReference>
<evidence type="ECO:0000313" key="3">
    <source>
        <dbReference type="EMBL" id="TDD40914.1"/>
    </source>
</evidence>
<dbReference type="InterPro" id="IPR047951">
    <property type="entry name" value="Transpos_ISL3"/>
</dbReference>
<dbReference type="Proteomes" id="UP000294947">
    <property type="component" value="Unassembled WGS sequence"/>
</dbReference>
<dbReference type="InterPro" id="IPR002560">
    <property type="entry name" value="Transposase_DDE"/>
</dbReference>
<feature type="region of interest" description="Disordered" evidence="1">
    <location>
        <begin position="1"/>
        <end position="34"/>
    </location>
</feature>
<dbReference type="PANTHER" id="PTHR33498">
    <property type="entry name" value="TRANSPOSASE FOR INSERTION SEQUENCE ELEMENT IS1557"/>
    <property type="match status" value="1"/>
</dbReference>
<comment type="caution">
    <text evidence="3">The sequence shown here is derived from an EMBL/GenBank/DDBJ whole genome shotgun (WGS) entry which is preliminary data.</text>
</comment>
<dbReference type="PANTHER" id="PTHR33498:SF1">
    <property type="entry name" value="TRANSPOSASE FOR INSERTION SEQUENCE ELEMENT IS1557"/>
    <property type="match status" value="1"/>
</dbReference>
<keyword evidence="4" id="KW-1185">Reference proteome</keyword>
<dbReference type="InterPro" id="IPR016032">
    <property type="entry name" value="Sig_transdc_resp-reg_C-effctor"/>
</dbReference>
<reference evidence="3 4" key="1">
    <citation type="submission" date="2019-03" db="EMBL/GenBank/DDBJ databases">
        <title>Draft genome sequences of novel Actinobacteria.</title>
        <authorList>
            <person name="Sahin N."/>
            <person name="Ay H."/>
            <person name="Saygin H."/>
        </authorList>
    </citation>
    <scope>NUCLEOTIDE SEQUENCE [LARGE SCALE GENOMIC DNA]</scope>
    <source>
        <strain evidence="3 4">7K502</strain>
    </source>
</reference>
<feature type="region of interest" description="Disordered" evidence="1">
    <location>
        <begin position="77"/>
        <end position="100"/>
    </location>
</feature>
<evidence type="ECO:0000313" key="4">
    <source>
        <dbReference type="Proteomes" id="UP000294947"/>
    </source>
</evidence>
<name>A0A4R4YAQ4_9PSEU</name>
<dbReference type="AlphaFoldDB" id="A0A4R4YAQ4"/>
<dbReference type="GO" id="GO:0006355">
    <property type="term" value="P:regulation of DNA-templated transcription"/>
    <property type="evidence" value="ECO:0007669"/>
    <property type="project" value="InterPro"/>
</dbReference>
<dbReference type="Gene3D" id="1.10.10.60">
    <property type="entry name" value="Homeodomain-like"/>
    <property type="match status" value="1"/>
</dbReference>